<evidence type="ECO:0000313" key="9">
    <source>
        <dbReference type="EMBL" id="KAA5597139.1"/>
    </source>
</evidence>
<dbReference type="SUPFAM" id="SSF51120">
    <property type="entry name" value="beta-Roll"/>
    <property type="match status" value="6"/>
</dbReference>
<keyword evidence="4" id="KW-0800">Toxin</keyword>
<evidence type="ECO:0000313" key="10">
    <source>
        <dbReference type="Proteomes" id="UP000323886"/>
    </source>
</evidence>
<dbReference type="PROSITE" id="PS00330">
    <property type="entry name" value="HEMOLYSIN_CALCIUM"/>
    <property type="match status" value="6"/>
</dbReference>
<keyword evidence="5" id="KW-0677">Repeat</keyword>
<evidence type="ECO:0000256" key="1">
    <source>
        <dbReference type="ARBA" id="ARBA00004370"/>
    </source>
</evidence>
<evidence type="ECO:0000256" key="6">
    <source>
        <dbReference type="ARBA" id="ARBA00023026"/>
    </source>
</evidence>
<dbReference type="InterPro" id="IPR018247">
    <property type="entry name" value="EF_Hand_1_Ca_BS"/>
</dbReference>
<dbReference type="GO" id="GO:0005576">
    <property type="term" value="C:extracellular region"/>
    <property type="evidence" value="ECO:0007669"/>
    <property type="project" value="UniProtKB-SubCell"/>
</dbReference>
<evidence type="ECO:0000256" key="8">
    <source>
        <dbReference type="SAM" id="MobiDB-lite"/>
    </source>
</evidence>
<dbReference type="GO" id="GO:0090729">
    <property type="term" value="F:toxin activity"/>
    <property type="evidence" value="ECO:0007669"/>
    <property type="project" value="UniProtKB-KW"/>
</dbReference>
<evidence type="ECO:0000256" key="2">
    <source>
        <dbReference type="ARBA" id="ARBA00004613"/>
    </source>
</evidence>
<dbReference type="InterPro" id="IPR001343">
    <property type="entry name" value="Hemolysn_Ca-bd"/>
</dbReference>
<comment type="subcellular location">
    <subcellularLocation>
        <location evidence="1">Membrane</location>
    </subcellularLocation>
    <subcellularLocation>
        <location evidence="2">Secreted</location>
    </subcellularLocation>
</comment>
<dbReference type="Proteomes" id="UP000323886">
    <property type="component" value="Unassembled WGS sequence"/>
</dbReference>
<dbReference type="PROSITE" id="PS00018">
    <property type="entry name" value="EF_HAND_1"/>
    <property type="match status" value="1"/>
</dbReference>
<evidence type="ECO:0008006" key="11">
    <source>
        <dbReference type="Google" id="ProtNLM"/>
    </source>
</evidence>
<dbReference type="GO" id="GO:0016020">
    <property type="term" value="C:membrane"/>
    <property type="evidence" value="ECO:0007669"/>
    <property type="project" value="UniProtKB-SubCell"/>
</dbReference>
<dbReference type="PANTHER" id="PTHR38340:SF1">
    <property type="entry name" value="S-LAYER PROTEIN"/>
    <property type="match status" value="1"/>
</dbReference>
<protein>
    <recommendedName>
        <fullName evidence="11">Calcium-binding protein</fullName>
    </recommendedName>
</protein>
<organism evidence="9 10">
    <name type="scientific">Blastochloris sulfoviridis</name>
    <dbReference type="NCBI Taxonomy" id="50712"/>
    <lineage>
        <taxon>Bacteria</taxon>
        <taxon>Pseudomonadati</taxon>
        <taxon>Pseudomonadota</taxon>
        <taxon>Alphaproteobacteria</taxon>
        <taxon>Hyphomicrobiales</taxon>
        <taxon>Blastochloridaceae</taxon>
        <taxon>Blastochloris</taxon>
    </lineage>
</organism>
<dbReference type="Pfam" id="PF00353">
    <property type="entry name" value="HemolysinCabind"/>
    <property type="match status" value="11"/>
</dbReference>
<name>A0A5M6HNF7_9HYPH</name>
<dbReference type="PRINTS" id="PR00313">
    <property type="entry name" value="CABNDNGRPT"/>
</dbReference>
<comment type="caution">
    <text evidence="9">The sequence shown here is derived from an EMBL/GenBank/DDBJ whole genome shotgun (WGS) entry which is preliminary data.</text>
</comment>
<keyword evidence="10" id="KW-1185">Reference proteome</keyword>
<keyword evidence="6" id="KW-0843">Virulence</keyword>
<reference evidence="9 10" key="1">
    <citation type="submission" date="2019-09" db="EMBL/GenBank/DDBJ databases">
        <title>Draft Whole-Genome sequence of Blastochloris sulfoviridis DSM 729.</title>
        <authorList>
            <person name="Meyer T.E."/>
            <person name="Kyndt J.A."/>
        </authorList>
    </citation>
    <scope>NUCLEOTIDE SEQUENCE [LARGE SCALE GENOMIC DNA]</scope>
    <source>
        <strain evidence="9 10">DSM 729</strain>
    </source>
</reference>
<proteinExistence type="predicted"/>
<dbReference type="InterPro" id="IPR011049">
    <property type="entry name" value="Serralysin-like_metalloprot_C"/>
</dbReference>
<evidence type="ECO:0000256" key="5">
    <source>
        <dbReference type="ARBA" id="ARBA00022737"/>
    </source>
</evidence>
<dbReference type="Gene3D" id="2.150.10.10">
    <property type="entry name" value="Serralysin-like metalloprotease, C-terminal"/>
    <property type="match status" value="10"/>
</dbReference>
<evidence type="ECO:0000256" key="7">
    <source>
        <dbReference type="ARBA" id="ARBA00023136"/>
    </source>
</evidence>
<dbReference type="EMBL" id="VWPL01000039">
    <property type="protein sequence ID" value="KAA5597139.1"/>
    <property type="molecule type" value="Genomic_DNA"/>
</dbReference>
<dbReference type="GO" id="GO:0005509">
    <property type="term" value="F:calcium ion binding"/>
    <property type="evidence" value="ECO:0007669"/>
    <property type="project" value="InterPro"/>
</dbReference>
<feature type="non-terminal residue" evidence="9">
    <location>
        <position position="1460"/>
    </location>
</feature>
<keyword evidence="7" id="KW-0472">Membrane</keyword>
<accession>A0A5M6HNF7</accession>
<dbReference type="InterPro" id="IPR018511">
    <property type="entry name" value="Hemolysin-typ_Ca-bd_CS"/>
</dbReference>
<gene>
    <name evidence="9" type="ORF">F1193_15160</name>
</gene>
<evidence type="ECO:0000256" key="4">
    <source>
        <dbReference type="ARBA" id="ARBA00022656"/>
    </source>
</evidence>
<sequence length="1460" mass="152658">MGDWSIVYVQKPLGIAVHGIIEVRDDTGKVILSLEGLATGSDGQAKPIGISPSDTIKYYITSGSSPNADYSTFAPQEIFSGSQQDVMAHVQLAQAAGDLINQKNIGYPPLGLLESSQSNGISNSNAVISTLLKAMGLEEPFPDLPAPGRGTLLLNSNEINEIRNGAGFSPINFNGNILLEQEGSVFQWTGIDEQSGNPNWFLTEAASGVTNFTLASDNVGIGKEYDFAAGAVTGIEADASGNAVFSFSNGGSLVVADNGIASWTGGGGSLLDSILVTGSETFIIGDLGYYFNINYYGNGSITNISSLTSVSYTFNDFLNLDYGLMAGYYMGGLFSDTYYNSWTDLAVSTLVNPVSSIVYSGWSGLLLDPIGAFYESRSPGADPAPSIAADTPVLLNTAGQGMSEYGLILLDTNGDGMLTGTELSTLRAWVDANENGVAETGEIKTTAEAGLSEIRAINYLYYTTGNAVAVPAAVAAPTKSSEAVTISKVNYVQSVPASNYRTLRDSDNQYQYVSHSIVYTIKWTASDIKINSKNKNYLIGTDGNDEFNVNYYDYAESPFNVDLLVNFLGGNGDDLVGGSTRNDKVWGGLGNDTLFGYAGDDKLYGEEGADDLLANEGNDYLDGGTGDDRLFGYVGNDVLNGGDGNDTLLGFTPSNDPKQTLSSGETDNDYLYGGTGSDVLSGGLGDDYLDGGSEDDFVIGGAGNDIAFGSTGNDELQGNEGNDQLAGEAGNDRMFGQVGNDILWGGDGDDVLVGFTAANEAKQTLAAGETDVDTLYGGSGNDDLFGDFGDDYLDGGAGADLLLGDDGNDTLFGGDDDDELQGGVGNDHLLGEAGNDNMFGQVGNDVMRGGDGDDMMMGFTGINETKQTLSYGETDDDMMYGGDGNDLMSGGLGNDMLQGNGGTDELQGGDGNDLLYGGASDDRLFGQVGDDVLYGGSGDDILVGFTGYNEVKQTLYYWESDNNWLYGGAGNDILLGGLGDDYLDGGAGADTMEGGKGDDIYVVNSVNDTILEFAGEGYDMVVSSANYLLNAGVEELRLLEGYDIHGTGNSLNNWIIGNSRDNILDGVTGADLMVGAAGDDTYYVDNAGDVTEELAGEGTDTVQTTIDTVLAANVENMILLDFAKPEKGLVDGEPALVYGYPKANELDYMQGDAVPDYWGTCALTSIANLLTQASQPTTETDVVERAIAHGWAVTDPDLPPYVRGGSNYMGQQALLDSYGIRNALIEGYNEQGIANLVRSGRGVIIAVNAGALWGEAGYADSGAVNHVVTVTGVVYGETSGEILGFYIADSGRHKVSDMTRFVDVALFREAANVPSAYAIYTKEAIKLWDEDVDGTGNELDNRLVGNRGDNVLLGLAGNDVLEGGAGTDDLDGGGGTDTAVFSGNLADYAIGFTTSGVVTIADTVSGRDGLDTLTDIEFLQFADGTIPIPVDAPPVAHNDLAATDEETPLVLSAASLLAND</sequence>
<dbReference type="PANTHER" id="PTHR38340">
    <property type="entry name" value="S-LAYER PROTEIN"/>
    <property type="match status" value="1"/>
</dbReference>
<dbReference type="InterPro" id="IPR003995">
    <property type="entry name" value="RTX_toxin_determinant-A"/>
</dbReference>
<keyword evidence="3" id="KW-0964">Secreted</keyword>
<feature type="region of interest" description="Disordered" evidence="8">
    <location>
        <begin position="891"/>
        <end position="913"/>
    </location>
</feature>
<dbReference type="PRINTS" id="PR01488">
    <property type="entry name" value="RTXTOXINA"/>
</dbReference>
<evidence type="ECO:0000256" key="3">
    <source>
        <dbReference type="ARBA" id="ARBA00022525"/>
    </source>
</evidence>
<dbReference type="OrthoDB" id="5593939at2"/>
<dbReference type="InterPro" id="IPR050557">
    <property type="entry name" value="RTX_toxin/Mannuronan_C5-epim"/>
</dbReference>